<dbReference type="EMBL" id="JAUEPS010000030">
    <property type="protein sequence ID" value="KAK0452812.1"/>
    <property type="molecule type" value="Genomic_DNA"/>
</dbReference>
<accession>A0AA39K1D9</accession>
<sequence length="193" mass="21931">MEDPLLRDLSPLEERSLSLTGSLGLAIVDSFRKRAYRIDVHILPYFMASHYSEFCDVALQFFDREIPSGCVLELYVHHGFAVQVHDFLTKIGYVLTPRWGNGFADVNCMLADMVRSVWDEFPSRRPPSFSDPGIVGVFPYQNADGAWIEVRTMMFCALQAVLNFPATCIMNIITYAHAVSLYPHTTFIEHVAF</sequence>
<gene>
    <name evidence="1" type="ORF">EV420DRAFT_1645665</name>
</gene>
<dbReference type="RefSeq" id="XP_060328148.1">
    <property type="nucleotide sequence ID" value="XM_060477810.1"/>
</dbReference>
<dbReference type="Proteomes" id="UP001175211">
    <property type="component" value="Unassembled WGS sequence"/>
</dbReference>
<dbReference type="GeneID" id="85361358"/>
<name>A0AA39K1D9_ARMTA</name>
<comment type="caution">
    <text evidence="1">The sequence shown here is derived from an EMBL/GenBank/DDBJ whole genome shotgun (WGS) entry which is preliminary data.</text>
</comment>
<reference evidence="1" key="1">
    <citation type="submission" date="2023-06" db="EMBL/GenBank/DDBJ databases">
        <authorList>
            <consortium name="Lawrence Berkeley National Laboratory"/>
            <person name="Ahrendt S."/>
            <person name="Sahu N."/>
            <person name="Indic B."/>
            <person name="Wong-Bajracharya J."/>
            <person name="Merenyi Z."/>
            <person name="Ke H.-M."/>
            <person name="Monk M."/>
            <person name="Kocsube S."/>
            <person name="Drula E."/>
            <person name="Lipzen A."/>
            <person name="Balint B."/>
            <person name="Henrissat B."/>
            <person name="Andreopoulos B."/>
            <person name="Martin F.M."/>
            <person name="Harder C.B."/>
            <person name="Rigling D."/>
            <person name="Ford K.L."/>
            <person name="Foster G.D."/>
            <person name="Pangilinan J."/>
            <person name="Papanicolaou A."/>
            <person name="Barry K."/>
            <person name="LaButti K."/>
            <person name="Viragh M."/>
            <person name="Koriabine M."/>
            <person name="Yan M."/>
            <person name="Riley R."/>
            <person name="Champramary S."/>
            <person name="Plett K.L."/>
            <person name="Tsai I.J."/>
            <person name="Slot J."/>
            <person name="Sipos G."/>
            <person name="Plett J."/>
            <person name="Nagy L.G."/>
            <person name="Grigoriev I.V."/>
        </authorList>
    </citation>
    <scope>NUCLEOTIDE SEQUENCE</scope>
    <source>
        <strain evidence="1">CCBAS 213</strain>
    </source>
</reference>
<organism evidence="1 2">
    <name type="scientific">Armillaria tabescens</name>
    <name type="common">Ringless honey mushroom</name>
    <name type="synonym">Agaricus tabescens</name>
    <dbReference type="NCBI Taxonomy" id="1929756"/>
    <lineage>
        <taxon>Eukaryota</taxon>
        <taxon>Fungi</taxon>
        <taxon>Dikarya</taxon>
        <taxon>Basidiomycota</taxon>
        <taxon>Agaricomycotina</taxon>
        <taxon>Agaricomycetes</taxon>
        <taxon>Agaricomycetidae</taxon>
        <taxon>Agaricales</taxon>
        <taxon>Marasmiineae</taxon>
        <taxon>Physalacriaceae</taxon>
        <taxon>Desarmillaria</taxon>
    </lineage>
</organism>
<dbReference type="AlphaFoldDB" id="A0AA39K1D9"/>
<evidence type="ECO:0000313" key="2">
    <source>
        <dbReference type="Proteomes" id="UP001175211"/>
    </source>
</evidence>
<proteinExistence type="predicted"/>
<evidence type="ECO:0000313" key="1">
    <source>
        <dbReference type="EMBL" id="KAK0452812.1"/>
    </source>
</evidence>
<keyword evidence="2" id="KW-1185">Reference proteome</keyword>
<protein>
    <submittedName>
        <fullName evidence="1">Uncharacterized protein</fullName>
    </submittedName>
</protein>